<evidence type="ECO:0000256" key="1">
    <source>
        <dbReference type="ARBA" id="ARBA00000085"/>
    </source>
</evidence>
<keyword evidence="5 10" id="KW-0418">Kinase</keyword>
<dbReference type="Gene3D" id="3.40.50.2300">
    <property type="match status" value="1"/>
</dbReference>
<dbReference type="SMART" id="SM00387">
    <property type="entry name" value="HATPase_c"/>
    <property type="match status" value="1"/>
</dbReference>
<feature type="domain" description="Histidine kinase" evidence="8">
    <location>
        <begin position="551"/>
        <end position="670"/>
    </location>
</feature>
<dbReference type="InterPro" id="IPR036890">
    <property type="entry name" value="HATPase_C_sf"/>
</dbReference>
<dbReference type="OrthoDB" id="60033at2759"/>
<dbReference type="FunFam" id="1.10.287.130:FF:000100">
    <property type="entry name" value="Sensor histidine kinase/response regulator"/>
    <property type="match status" value="1"/>
</dbReference>
<feature type="region of interest" description="Disordered" evidence="7">
    <location>
        <begin position="812"/>
        <end position="844"/>
    </location>
</feature>
<dbReference type="EC" id="2.7.13.3" evidence="2"/>
<dbReference type="SUPFAM" id="SSF55874">
    <property type="entry name" value="ATPase domain of HSP90 chaperone/DNA topoisomerase II/histidine kinase"/>
    <property type="match status" value="1"/>
</dbReference>
<accession>A0A2I2GNK4</accession>
<dbReference type="Proteomes" id="UP000234275">
    <property type="component" value="Unassembled WGS sequence"/>
</dbReference>
<dbReference type="VEuPathDB" id="FungiDB:P170DRAFT_442553"/>
<dbReference type="InterPro" id="IPR004358">
    <property type="entry name" value="Sig_transdc_His_kin-like_C"/>
</dbReference>
<feature type="region of interest" description="Disordered" evidence="7">
    <location>
        <begin position="879"/>
        <end position="899"/>
    </location>
</feature>
<dbReference type="Gene3D" id="3.30.565.10">
    <property type="entry name" value="Histidine kinase-like ATPase, C-terminal domain"/>
    <property type="match status" value="1"/>
</dbReference>
<comment type="caution">
    <text evidence="10">The sequence shown here is derived from an EMBL/GenBank/DDBJ whole genome shotgun (WGS) entry which is preliminary data.</text>
</comment>
<dbReference type="PROSITE" id="PS50109">
    <property type="entry name" value="HIS_KIN"/>
    <property type="match status" value="1"/>
</dbReference>
<dbReference type="InterPro" id="IPR011006">
    <property type="entry name" value="CheY-like_superfamily"/>
</dbReference>
<dbReference type="AlphaFoldDB" id="A0A2I2GNK4"/>
<dbReference type="GO" id="GO:0009927">
    <property type="term" value="F:histidine phosphotransfer kinase activity"/>
    <property type="evidence" value="ECO:0007669"/>
    <property type="project" value="TreeGrafter"/>
</dbReference>
<evidence type="ECO:0000259" key="8">
    <source>
        <dbReference type="PROSITE" id="PS50109"/>
    </source>
</evidence>
<feature type="region of interest" description="Disordered" evidence="7">
    <location>
        <begin position="686"/>
        <end position="758"/>
    </location>
</feature>
<proteinExistence type="predicted"/>
<dbReference type="GeneID" id="36558169"/>
<dbReference type="InterPro" id="IPR003661">
    <property type="entry name" value="HisK_dim/P_dom"/>
</dbReference>
<dbReference type="SUPFAM" id="SSF47384">
    <property type="entry name" value="Homodimeric domain of signal transducing histidine kinase"/>
    <property type="match status" value="1"/>
</dbReference>
<feature type="modified residue" description="4-aspartylphosphate" evidence="6">
    <location>
        <position position="856"/>
    </location>
</feature>
<dbReference type="GO" id="GO:0005886">
    <property type="term" value="C:plasma membrane"/>
    <property type="evidence" value="ECO:0007669"/>
    <property type="project" value="TreeGrafter"/>
</dbReference>
<dbReference type="InterPro" id="IPR005467">
    <property type="entry name" value="His_kinase_dom"/>
</dbReference>
<evidence type="ECO:0000256" key="2">
    <source>
        <dbReference type="ARBA" id="ARBA00012438"/>
    </source>
</evidence>
<dbReference type="InterPro" id="IPR001789">
    <property type="entry name" value="Sig_transdc_resp-reg_receiver"/>
</dbReference>
<dbReference type="STRING" id="1392250.A0A2I2GNK4"/>
<keyword evidence="3 6" id="KW-0597">Phosphoprotein</keyword>
<evidence type="ECO:0000256" key="3">
    <source>
        <dbReference type="ARBA" id="ARBA00022553"/>
    </source>
</evidence>
<dbReference type="RefSeq" id="XP_024709760.1">
    <property type="nucleotide sequence ID" value="XM_024850470.1"/>
</dbReference>
<evidence type="ECO:0000256" key="4">
    <source>
        <dbReference type="ARBA" id="ARBA00022679"/>
    </source>
</evidence>
<dbReference type="GO" id="GO:0000155">
    <property type="term" value="F:phosphorelay sensor kinase activity"/>
    <property type="evidence" value="ECO:0007669"/>
    <property type="project" value="InterPro"/>
</dbReference>
<organism evidence="10 11">
    <name type="scientific">Aspergillus steynii IBT 23096</name>
    <dbReference type="NCBI Taxonomy" id="1392250"/>
    <lineage>
        <taxon>Eukaryota</taxon>
        <taxon>Fungi</taxon>
        <taxon>Dikarya</taxon>
        <taxon>Ascomycota</taxon>
        <taxon>Pezizomycotina</taxon>
        <taxon>Eurotiomycetes</taxon>
        <taxon>Eurotiomycetidae</taxon>
        <taxon>Eurotiales</taxon>
        <taxon>Aspergillaceae</taxon>
        <taxon>Aspergillus</taxon>
        <taxon>Aspergillus subgen. Circumdati</taxon>
    </lineage>
</organism>
<evidence type="ECO:0000256" key="7">
    <source>
        <dbReference type="SAM" id="MobiDB-lite"/>
    </source>
</evidence>
<gene>
    <name evidence="10" type="ORF">P170DRAFT_442553</name>
</gene>
<protein>
    <recommendedName>
        <fullName evidence="2">histidine kinase</fullName>
        <ecNumber evidence="2">2.7.13.3</ecNumber>
    </recommendedName>
</protein>
<sequence length="956" mass="103778">MSDSVESEWSSSFRPGRTSSFLPCKSECLPGDSSAATLRNTDAQADPSVSQHARGPQNTAVDRLVKLKQELRGLDTESFWARLMEQLASLCNSQYAFVARKVRDTEAAKDVEGRSPSLHGTAFYYNDGHQTVGMYRNRSFAGGNPQFHMDHGKACLIPENLGSFVSFDQDKLPFAAEGYLAVPLFSETKCAAYLGLMWSGPGLQKRTLSWQFLEMILHSLEDLIVKRIADEAGDAKPDRPTREASTVSTGQKVVDDTHINLVQGHVDFSSHALKPYARSLSHELRTPMQGIVGMLDVMHATVREAILGKPPPTTGGVFQALKESIEMVQDSARRAVEAADNVVHAYDLNMQVPKTPQFERENDCFGGPVQSPVNAPETRPNIFIEGSNITINPYKRRRSNPIDNNAGSALKHKVPRVLGPKGLSPRSEEVKNAVHESDKIIQATPVHQIEAVMASMVESRPSLAARRSASHLMLEGINLNSRGPAVRSTKIRDLLRLVINESLHVGGRPDFAVTNATELGEKIEVLSRSSGGETFSKTIDWTVDAALPDTLYVDDRDLAKLISCVFLNAVKFTNSGAITVHAKVGRKANDIMISVQDTGSGIPEAFLPKLFKPFARQDASTTRSKDGLGLGLLVAKGLARKMGGDLICVRSSTSGPDRGSEFEIRIPICQSEPSARHFSPATRLLTPPQLCDPSRLSSGNNATFEPLIAPSPLPAQQPIQQPSPSLTDESSHASTPARSVPAAKTSQGPISGGAYDSKLGEKHPLTVLVAEDNKINRRVLVNMLKRLGYKDVYEACNGKEAVRIMQNIMASQRSAETPTGNQPQLPKGVGDAGNPPVPDSSCHPKKLKPVDVILMDLWMPEMDGYQATSRIFQLFDEYHGQTMPSPQPGRAASGSAPSSPTVLAVSADVTDEALARASKVGMKGYMTKPYKLTDLERLIKGFCSNPPPPFDQSTNS</sequence>
<keyword evidence="4" id="KW-0808">Transferase</keyword>
<dbReference type="CDD" id="cd17546">
    <property type="entry name" value="REC_hyHK_CKI1_RcsC-like"/>
    <property type="match status" value="1"/>
</dbReference>
<dbReference type="InterPro" id="IPR003594">
    <property type="entry name" value="HATPase_dom"/>
</dbReference>
<dbReference type="PROSITE" id="PS50110">
    <property type="entry name" value="RESPONSE_REGULATORY"/>
    <property type="match status" value="1"/>
</dbReference>
<dbReference type="SUPFAM" id="SSF52172">
    <property type="entry name" value="CheY-like"/>
    <property type="match status" value="1"/>
</dbReference>
<keyword evidence="11" id="KW-1185">Reference proteome</keyword>
<dbReference type="PANTHER" id="PTHR43047">
    <property type="entry name" value="TWO-COMPONENT HISTIDINE PROTEIN KINASE"/>
    <property type="match status" value="1"/>
</dbReference>
<evidence type="ECO:0000313" key="10">
    <source>
        <dbReference type="EMBL" id="PLB54458.1"/>
    </source>
</evidence>
<dbReference type="EMBL" id="MSFO01000001">
    <property type="protein sequence ID" value="PLB54458.1"/>
    <property type="molecule type" value="Genomic_DNA"/>
</dbReference>
<comment type="catalytic activity">
    <reaction evidence="1">
        <text>ATP + protein L-histidine = ADP + protein N-phospho-L-histidine.</text>
        <dbReference type="EC" id="2.7.13.3"/>
    </reaction>
</comment>
<feature type="domain" description="Response regulatory" evidence="9">
    <location>
        <begin position="766"/>
        <end position="943"/>
    </location>
</feature>
<evidence type="ECO:0000313" key="11">
    <source>
        <dbReference type="Proteomes" id="UP000234275"/>
    </source>
</evidence>
<dbReference type="PRINTS" id="PR00344">
    <property type="entry name" value="BCTRLSENSOR"/>
</dbReference>
<dbReference type="Gene3D" id="1.10.287.130">
    <property type="match status" value="1"/>
</dbReference>
<evidence type="ECO:0000256" key="5">
    <source>
        <dbReference type="ARBA" id="ARBA00022777"/>
    </source>
</evidence>
<evidence type="ECO:0000256" key="6">
    <source>
        <dbReference type="PROSITE-ProRule" id="PRU00169"/>
    </source>
</evidence>
<feature type="compositionally biased region" description="Low complexity" evidence="7">
    <location>
        <begin position="888"/>
        <end position="899"/>
    </location>
</feature>
<dbReference type="InterPro" id="IPR036097">
    <property type="entry name" value="HisK_dim/P_sf"/>
</dbReference>
<reference evidence="10 11" key="1">
    <citation type="submission" date="2016-12" db="EMBL/GenBank/DDBJ databases">
        <title>The genomes of Aspergillus section Nigri reveals drivers in fungal speciation.</title>
        <authorList>
            <consortium name="DOE Joint Genome Institute"/>
            <person name="Vesth T.C."/>
            <person name="Nybo J."/>
            <person name="Theobald S."/>
            <person name="Brandl J."/>
            <person name="Frisvad J.C."/>
            <person name="Nielsen K.F."/>
            <person name="Lyhne E.K."/>
            <person name="Kogle M.E."/>
            <person name="Kuo A."/>
            <person name="Riley R."/>
            <person name="Clum A."/>
            <person name="Nolan M."/>
            <person name="Lipzen A."/>
            <person name="Salamov A."/>
            <person name="Henrissat B."/>
            <person name="Wiebenga A."/>
            <person name="De Vries R.P."/>
            <person name="Grigoriev I.V."/>
            <person name="Mortensen U.H."/>
            <person name="Andersen M.R."/>
            <person name="Baker S.E."/>
        </authorList>
    </citation>
    <scope>NUCLEOTIDE SEQUENCE [LARGE SCALE GENOMIC DNA]</scope>
    <source>
        <strain evidence="10 11">IBT 23096</strain>
    </source>
</reference>
<feature type="compositionally biased region" description="Low complexity" evidence="7">
    <location>
        <begin position="716"/>
        <end position="726"/>
    </location>
</feature>
<dbReference type="CDD" id="cd00082">
    <property type="entry name" value="HisKA"/>
    <property type="match status" value="1"/>
</dbReference>
<name>A0A2I2GNK4_9EURO</name>
<dbReference type="Pfam" id="PF02518">
    <property type="entry name" value="HATPase_c"/>
    <property type="match status" value="1"/>
</dbReference>
<dbReference type="PANTHER" id="PTHR43047:SF2">
    <property type="entry name" value="HISTIDINE KINASE M7"/>
    <property type="match status" value="1"/>
</dbReference>
<evidence type="ECO:0000259" key="9">
    <source>
        <dbReference type="PROSITE" id="PS50110"/>
    </source>
</evidence>
<feature type="compositionally biased region" description="Polar residues" evidence="7">
    <location>
        <begin position="812"/>
        <end position="824"/>
    </location>
</feature>
<dbReference type="SMART" id="SM00448">
    <property type="entry name" value="REC"/>
    <property type="match status" value="1"/>
</dbReference>